<dbReference type="Pfam" id="PF13445">
    <property type="entry name" value="zf-RING_UBOX"/>
    <property type="match status" value="1"/>
</dbReference>
<keyword evidence="1" id="KW-0479">Metal-binding</keyword>
<accession>A0A3P8YND7</accession>
<keyword evidence="3" id="KW-0862">Zinc</keyword>
<dbReference type="InterPro" id="IPR017907">
    <property type="entry name" value="Znf_RING_CS"/>
</dbReference>
<dbReference type="STRING" id="8010.ENSELUP00000017657"/>
<evidence type="ECO:0000259" key="5">
    <source>
        <dbReference type="PROSITE" id="PS50089"/>
    </source>
</evidence>
<dbReference type="GO" id="GO:0008270">
    <property type="term" value="F:zinc ion binding"/>
    <property type="evidence" value="ECO:0007669"/>
    <property type="project" value="UniProtKB-KW"/>
</dbReference>
<dbReference type="SUPFAM" id="SSF49899">
    <property type="entry name" value="Concanavalin A-like lectins/glucanases"/>
    <property type="match status" value="1"/>
</dbReference>
<dbReference type="Gene3D" id="3.30.160.60">
    <property type="entry name" value="Classic Zinc Finger"/>
    <property type="match status" value="1"/>
</dbReference>
<dbReference type="KEGG" id="els:109616647"/>
<dbReference type="OrthoDB" id="6105938at2759"/>
<dbReference type="InterPro" id="IPR001841">
    <property type="entry name" value="Znf_RING"/>
</dbReference>
<dbReference type="SMART" id="SM00336">
    <property type="entry name" value="BBOX"/>
    <property type="match status" value="1"/>
</dbReference>
<organism evidence="8 9">
    <name type="scientific">Esox lucius</name>
    <name type="common">Northern pike</name>
    <dbReference type="NCBI Taxonomy" id="8010"/>
    <lineage>
        <taxon>Eukaryota</taxon>
        <taxon>Metazoa</taxon>
        <taxon>Chordata</taxon>
        <taxon>Craniata</taxon>
        <taxon>Vertebrata</taxon>
        <taxon>Euteleostomi</taxon>
        <taxon>Actinopterygii</taxon>
        <taxon>Neopterygii</taxon>
        <taxon>Teleostei</taxon>
        <taxon>Protacanthopterygii</taxon>
        <taxon>Esociformes</taxon>
        <taxon>Esocidae</taxon>
        <taxon>Esox</taxon>
    </lineage>
</organism>
<dbReference type="RefSeq" id="XP_019909453.2">
    <property type="nucleotide sequence ID" value="XM_020053894.2"/>
</dbReference>
<dbReference type="GeneTree" id="ENSGT00970000193390"/>
<dbReference type="InterPro" id="IPR013320">
    <property type="entry name" value="ConA-like_dom_sf"/>
</dbReference>
<dbReference type="CDD" id="cd12893">
    <property type="entry name" value="SPRY_PRY_TRIM35"/>
    <property type="match status" value="1"/>
</dbReference>
<evidence type="ECO:0000259" key="6">
    <source>
        <dbReference type="PROSITE" id="PS50119"/>
    </source>
</evidence>
<dbReference type="SUPFAM" id="SSF57850">
    <property type="entry name" value="RING/U-box"/>
    <property type="match status" value="1"/>
</dbReference>
<dbReference type="SMART" id="SM00589">
    <property type="entry name" value="PRY"/>
    <property type="match status" value="1"/>
</dbReference>
<evidence type="ECO:0008006" key="10">
    <source>
        <dbReference type="Google" id="ProtNLM"/>
    </source>
</evidence>
<sequence>MAFSLSFPEEDLLCPVCCDIFKDPIVLSCSHSFCKICLQEFWKQNKCLECPVCRRRSSKSEPPCNRALKNLCESFLQQRHQSAPVLQRPAVLCSQHNEKLQLFCLEDKQPICLVCQASKTHRSHNFVPIDEAAQDHKEELQIAKVPLKEKLKAFNEMKEICDKTADYITSQVQQAEGDIKKEFERLHQFLRKEEAARIAELKEEGKQKSLIMMEKIEELNRLISSLSDTIRAIEKELRAEDISFLQNIKATIIRAKCTLPNPQPVSGALIDKARHLGNLPFRVWEKMQEIVKHTTVVLDPNTAHASLCLTDDLTGVKCSDQKQQLPENPERSAFYADVLGSEGFLSGKHSWEVEVGKHPYWFVGVVKESADRKVKIKRTPRFGIWEIGQVGGQYFAAGGSISLKKRPEKIRVQLDYDRGEVSFCDPEDKTVLFTYKDTFTERMYPLFSVGMADNYNRDLQICQSEVFLKVVSTD</sequence>
<dbReference type="GeneID" id="109616647"/>
<keyword evidence="9" id="KW-1185">Reference proteome</keyword>
<feature type="domain" description="RING-type" evidence="5">
    <location>
        <begin position="14"/>
        <end position="54"/>
    </location>
</feature>
<dbReference type="OMA" id="KYYAWSP"/>
<dbReference type="Bgee" id="ENSELUG00000017714">
    <property type="expression patterns" value="Expressed in nose and 6 other cell types or tissues"/>
</dbReference>
<dbReference type="Pfam" id="PF13765">
    <property type="entry name" value="PRY"/>
    <property type="match status" value="1"/>
</dbReference>
<dbReference type="PROSITE" id="PS00518">
    <property type="entry name" value="ZF_RING_1"/>
    <property type="match status" value="1"/>
</dbReference>
<reference evidence="8" key="4">
    <citation type="submission" date="2025-09" db="UniProtKB">
        <authorList>
            <consortium name="Ensembl"/>
        </authorList>
    </citation>
    <scope>IDENTIFICATION</scope>
</reference>
<dbReference type="SMART" id="SM00449">
    <property type="entry name" value="SPRY"/>
    <property type="match status" value="1"/>
</dbReference>
<evidence type="ECO:0000256" key="4">
    <source>
        <dbReference type="PROSITE-ProRule" id="PRU00024"/>
    </source>
</evidence>
<dbReference type="InterPro" id="IPR050143">
    <property type="entry name" value="TRIM/RBCC"/>
</dbReference>
<protein>
    <recommendedName>
        <fullName evidence="10">Zinc-binding protein A33-like</fullName>
    </recommendedName>
</protein>
<dbReference type="InterPro" id="IPR006574">
    <property type="entry name" value="PRY"/>
</dbReference>
<keyword evidence="2 4" id="KW-0863">Zinc-finger</keyword>
<dbReference type="Proteomes" id="UP000265140">
    <property type="component" value="Chromosome 15"/>
</dbReference>
<dbReference type="PANTHER" id="PTHR24103">
    <property type="entry name" value="E3 UBIQUITIN-PROTEIN LIGASE TRIM"/>
    <property type="match status" value="1"/>
</dbReference>
<dbReference type="InterPro" id="IPR001870">
    <property type="entry name" value="B30.2/SPRY"/>
</dbReference>
<dbReference type="InterPro" id="IPR003877">
    <property type="entry name" value="SPRY_dom"/>
</dbReference>
<dbReference type="PROSITE" id="PS50188">
    <property type="entry name" value="B302_SPRY"/>
    <property type="match status" value="1"/>
</dbReference>
<evidence type="ECO:0000313" key="9">
    <source>
        <dbReference type="Proteomes" id="UP000265140"/>
    </source>
</evidence>
<dbReference type="Ensembl" id="ENSELUT00000027331.3">
    <property type="protein sequence ID" value="ENSELUP00000017657.3"/>
    <property type="gene ID" value="ENSELUG00000017714.3"/>
</dbReference>
<dbReference type="InterPro" id="IPR003879">
    <property type="entry name" value="Butyrophylin_SPRY"/>
</dbReference>
<dbReference type="SMART" id="SM00184">
    <property type="entry name" value="RING"/>
    <property type="match status" value="1"/>
</dbReference>
<dbReference type="Gene3D" id="2.60.120.920">
    <property type="match status" value="1"/>
</dbReference>
<dbReference type="Pfam" id="PF00622">
    <property type="entry name" value="SPRY"/>
    <property type="match status" value="1"/>
</dbReference>
<dbReference type="FunFam" id="2.60.120.920:FF:000004">
    <property type="entry name" value="Butyrophilin subfamily 1 member A1"/>
    <property type="match status" value="1"/>
</dbReference>
<evidence type="ECO:0000256" key="1">
    <source>
        <dbReference type="ARBA" id="ARBA00022723"/>
    </source>
</evidence>
<dbReference type="Gene3D" id="3.30.40.10">
    <property type="entry name" value="Zinc/RING finger domain, C3HC4 (zinc finger)"/>
    <property type="match status" value="1"/>
</dbReference>
<dbReference type="AlphaFoldDB" id="A0A3P8YND7"/>
<dbReference type="PROSITE" id="PS50089">
    <property type="entry name" value="ZF_RING_2"/>
    <property type="match status" value="1"/>
</dbReference>
<dbReference type="InterPro" id="IPR013083">
    <property type="entry name" value="Znf_RING/FYVE/PHD"/>
</dbReference>
<dbReference type="SUPFAM" id="SSF57845">
    <property type="entry name" value="B-box zinc-binding domain"/>
    <property type="match status" value="1"/>
</dbReference>
<reference evidence="9" key="1">
    <citation type="journal article" date="2014" name="PLoS ONE">
        <title>The genome and linkage map of the northern pike (Esox lucius): conserved synteny revealed between the salmonid sister group and the Neoteleostei.</title>
        <authorList>
            <person name="Rondeau E.B."/>
            <person name="Minkley D.R."/>
            <person name="Leong J.S."/>
            <person name="Messmer A.M."/>
            <person name="Jantzen J.R."/>
            <person name="von Schalburg K.R."/>
            <person name="Lemon C."/>
            <person name="Bird N.H."/>
            <person name="Koop B.F."/>
        </authorList>
    </citation>
    <scope>NUCLEOTIDE SEQUENCE</scope>
</reference>
<reference evidence="8" key="3">
    <citation type="submission" date="2025-08" db="UniProtKB">
        <authorList>
            <consortium name="Ensembl"/>
        </authorList>
    </citation>
    <scope>IDENTIFICATION</scope>
</reference>
<dbReference type="Pfam" id="PF00643">
    <property type="entry name" value="zf-B_box"/>
    <property type="match status" value="1"/>
</dbReference>
<feature type="domain" description="B30.2/SPRY" evidence="7">
    <location>
        <begin position="276"/>
        <end position="468"/>
    </location>
</feature>
<dbReference type="InterPro" id="IPR043136">
    <property type="entry name" value="B30.2/SPRY_sf"/>
</dbReference>
<evidence type="ECO:0000256" key="2">
    <source>
        <dbReference type="ARBA" id="ARBA00022771"/>
    </source>
</evidence>
<dbReference type="InterPro" id="IPR027370">
    <property type="entry name" value="Znf-RING_euk"/>
</dbReference>
<evidence type="ECO:0000259" key="7">
    <source>
        <dbReference type="PROSITE" id="PS50188"/>
    </source>
</evidence>
<feature type="domain" description="B box-type" evidence="6">
    <location>
        <begin position="88"/>
        <end position="129"/>
    </location>
</feature>
<name>A0A3P8YND7_ESOLU</name>
<dbReference type="PRINTS" id="PR01407">
    <property type="entry name" value="BUTYPHLNCDUF"/>
</dbReference>
<dbReference type="InterPro" id="IPR000315">
    <property type="entry name" value="Znf_B-box"/>
</dbReference>
<proteinExistence type="predicted"/>
<reference evidence="8" key="2">
    <citation type="submission" date="2020-02" db="EMBL/GenBank/DDBJ databases">
        <title>Esox lucius (northern pike) genome, fEsoLuc1, primary haplotype.</title>
        <authorList>
            <person name="Myers G."/>
            <person name="Karagic N."/>
            <person name="Meyer A."/>
            <person name="Pippel M."/>
            <person name="Reichard M."/>
            <person name="Winkler S."/>
            <person name="Tracey A."/>
            <person name="Sims Y."/>
            <person name="Howe K."/>
            <person name="Rhie A."/>
            <person name="Formenti G."/>
            <person name="Durbin R."/>
            <person name="Fedrigo O."/>
            <person name="Jarvis E.D."/>
        </authorList>
    </citation>
    <scope>NUCLEOTIDE SEQUENCE [LARGE SCALE GENOMIC DNA]</scope>
</reference>
<dbReference type="InParanoid" id="A0A3P8YND7"/>
<dbReference type="PROSITE" id="PS50119">
    <property type="entry name" value="ZF_BBOX"/>
    <property type="match status" value="1"/>
</dbReference>
<evidence type="ECO:0000313" key="8">
    <source>
        <dbReference type="Ensembl" id="ENSELUP00000017657.3"/>
    </source>
</evidence>
<evidence type="ECO:0000256" key="3">
    <source>
        <dbReference type="ARBA" id="ARBA00022833"/>
    </source>
</evidence>